<evidence type="ECO:0000313" key="3">
    <source>
        <dbReference type="Proteomes" id="UP001566132"/>
    </source>
</evidence>
<evidence type="ECO:0000259" key="1">
    <source>
        <dbReference type="PROSITE" id="PS51286"/>
    </source>
</evidence>
<protein>
    <recommendedName>
        <fullName evidence="1">RAP domain-containing protein</fullName>
    </recommendedName>
</protein>
<dbReference type="InterPro" id="IPR013584">
    <property type="entry name" value="RAP"/>
</dbReference>
<evidence type="ECO:0000313" key="2">
    <source>
        <dbReference type="EMBL" id="KAL1502129.1"/>
    </source>
</evidence>
<gene>
    <name evidence="2" type="ORF">ABEB36_007321</name>
</gene>
<organism evidence="2 3">
    <name type="scientific">Hypothenemus hampei</name>
    <name type="common">Coffee berry borer</name>
    <dbReference type="NCBI Taxonomy" id="57062"/>
    <lineage>
        <taxon>Eukaryota</taxon>
        <taxon>Metazoa</taxon>
        <taxon>Ecdysozoa</taxon>
        <taxon>Arthropoda</taxon>
        <taxon>Hexapoda</taxon>
        <taxon>Insecta</taxon>
        <taxon>Pterygota</taxon>
        <taxon>Neoptera</taxon>
        <taxon>Endopterygota</taxon>
        <taxon>Coleoptera</taxon>
        <taxon>Polyphaga</taxon>
        <taxon>Cucujiformia</taxon>
        <taxon>Curculionidae</taxon>
        <taxon>Scolytinae</taxon>
        <taxon>Hypothenemus</taxon>
    </lineage>
</organism>
<feature type="domain" description="RAP" evidence="1">
    <location>
        <begin position="581"/>
        <end position="638"/>
    </location>
</feature>
<keyword evidence="3" id="KW-1185">Reference proteome</keyword>
<sequence>MLSNYVVRNLRKIFHNHNVLSERFRPLSINIVNFYGTSTEPNKPNDLFSFIQHENNYVYKIVNRTPLISSTRETILGQETILQQNEFDNYLNKNWRQSNASDIVKAFEDVEQYCIDNNVSVTDSIFDNLVDGLMDHCEKLTDQEILRLLNCLSKLPPCNAFDSQNYHEVWSCLDDICCWKMVNWDLETLFAIADVWYQLRLAKLGDYIFELLDRLCRRADRISKDDLVRVFFYYNVCRKRPVDFEFEHALQDKLEEMTVDELAVVALGFFKTRSKIKLAPIIETMIREVTNSTLGIHEITLTAIMKALRLTSPFKFLPQIQTMLDRLHPELGRFSDLAGLHVALLATGTLCFHPITLRTISQKLVENISNLRLKDIERTLNVLTMFAFDPKTKPDIFQLAFEELHKTVREEEIHKYPRAFVSALYYLSLKGTFSYELMDKVLSMDFVKENFGKAAKTLPSQLFSLDTCIDIDCPDYKGRRIDRIHKYKAVKWLTEWAPSYDQHKKISRKDQFFLDAIDATKKIVKHNDYVMVDHVLPHFPTADIIICKDKVTGTYIKPSGLEDYALGDVKRPANDESKIWYAIVVLNWNNVVHYTSTPLGLIDMKLRQLKKIGFNPIQILYYEFTHLSQNEKEKYILNKLSNK</sequence>
<accession>A0ABD1ETJ4</accession>
<dbReference type="Pfam" id="PF08373">
    <property type="entry name" value="RAP"/>
    <property type="match status" value="1"/>
</dbReference>
<proteinExistence type="predicted"/>
<dbReference type="SMART" id="SM00952">
    <property type="entry name" value="RAP"/>
    <property type="match status" value="1"/>
</dbReference>
<dbReference type="AlphaFoldDB" id="A0ABD1ETJ4"/>
<dbReference type="Proteomes" id="UP001566132">
    <property type="component" value="Unassembled WGS sequence"/>
</dbReference>
<dbReference type="PROSITE" id="PS51286">
    <property type="entry name" value="RAP"/>
    <property type="match status" value="1"/>
</dbReference>
<reference evidence="2 3" key="1">
    <citation type="submission" date="2024-05" db="EMBL/GenBank/DDBJ databases">
        <title>Genetic variation in Jamaican populations of the coffee berry borer (Hypothenemus hampei).</title>
        <authorList>
            <person name="Errbii M."/>
            <person name="Myrie A."/>
        </authorList>
    </citation>
    <scope>NUCLEOTIDE SEQUENCE [LARGE SCALE GENOMIC DNA]</scope>
    <source>
        <strain evidence="2">JA-Hopewell-2020-01-JO</strain>
        <tissue evidence="2">Whole body</tissue>
    </source>
</reference>
<comment type="caution">
    <text evidence="2">The sequence shown here is derived from an EMBL/GenBank/DDBJ whole genome shotgun (WGS) entry which is preliminary data.</text>
</comment>
<name>A0ABD1ETJ4_HYPHA</name>
<dbReference type="EMBL" id="JBDJPC010000005">
    <property type="protein sequence ID" value="KAL1502129.1"/>
    <property type="molecule type" value="Genomic_DNA"/>
</dbReference>